<dbReference type="EMBL" id="LXEU01000074">
    <property type="protein sequence ID" value="OAT48448.1"/>
    <property type="molecule type" value="Genomic_DNA"/>
</dbReference>
<reference evidence="2 3" key="1">
    <citation type="submission" date="2016-04" db="EMBL/GenBank/DDBJ databases">
        <title>ATOL: Assembling a taxonomically balanced genome-scale reconstruction of the evolutionary history of the Enterobacteriaceae.</title>
        <authorList>
            <person name="Plunkett G.III."/>
            <person name="Neeno-Eckwall E.C."/>
            <person name="Glasner J.D."/>
            <person name="Perna N.T."/>
        </authorList>
    </citation>
    <scope>NUCLEOTIDE SEQUENCE [LARGE SCALE GENOMIC DNA]</scope>
    <source>
        <strain evidence="2 3">ATCC 51603</strain>
    </source>
</reference>
<organism evidence="2 3">
    <name type="scientific">Kluyvera georgiana ATCC 51603</name>
    <dbReference type="NCBI Taxonomy" id="1354264"/>
    <lineage>
        <taxon>Bacteria</taxon>
        <taxon>Pseudomonadati</taxon>
        <taxon>Pseudomonadota</taxon>
        <taxon>Gammaproteobacteria</taxon>
        <taxon>Enterobacterales</taxon>
        <taxon>Enterobacteriaceae</taxon>
        <taxon>Kluyvera</taxon>
    </lineage>
</organism>
<dbReference type="GO" id="GO:0016491">
    <property type="term" value="F:oxidoreductase activity"/>
    <property type="evidence" value="ECO:0007669"/>
    <property type="project" value="UniProtKB-KW"/>
</dbReference>
<dbReference type="Proteomes" id="UP000078386">
    <property type="component" value="Unassembled WGS sequence"/>
</dbReference>
<protein>
    <submittedName>
        <fullName evidence="2">NADH:flavin oxidoreductase/NADH oxidase</fullName>
        <ecNumber evidence="2">1.-.-.-</ecNumber>
    </submittedName>
</protein>
<dbReference type="Gene3D" id="3.20.20.70">
    <property type="entry name" value="Aldolase class I"/>
    <property type="match status" value="1"/>
</dbReference>
<dbReference type="AlphaFoldDB" id="A0A1B7JKL1"/>
<evidence type="ECO:0000313" key="3">
    <source>
        <dbReference type="Proteomes" id="UP000078386"/>
    </source>
</evidence>
<dbReference type="InterPro" id="IPR013785">
    <property type="entry name" value="Aldolase_TIM"/>
</dbReference>
<keyword evidence="3" id="KW-1185">Reference proteome</keyword>
<dbReference type="EC" id="1.-.-.-" evidence="2"/>
<sequence length="116" mass="13389">MEKLFTQFQTGDTDLVNRVVMAPMTRSRAMTSDTADELTAKYYQLRESVWGKPEVVRDGLRDLVRRTGADEIMVNSWQGTRLCRSSEIMLSILPERQKDHLPKIMTRKSLTKRGRG</sequence>
<comment type="caution">
    <text evidence="2">The sequence shown here is derived from an EMBL/GenBank/DDBJ whole genome shotgun (WGS) entry which is preliminary data.</text>
</comment>
<evidence type="ECO:0000259" key="1">
    <source>
        <dbReference type="Pfam" id="PF00724"/>
    </source>
</evidence>
<dbReference type="Pfam" id="PF00724">
    <property type="entry name" value="Oxidored_FMN"/>
    <property type="match status" value="1"/>
</dbReference>
<proteinExistence type="predicted"/>
<dbReference type="InterPro" id="IPR001155">
    <property type="entry name" value="OxRdtase_FMN_N"/>
</dbReference>
<accession>A0A1B7JKL1</accession>
<feature type="domain" description="NADH:flavin oxidoreductase/NADH oxidase N-terminal" evidence="1">
    <location>
        <begin position="3"/>
        <end position="47"/>
    </location>
</feature>
<gene>
    <name evidence="2" type="ORF">M989_03678</name>
</gene>
<evidence type="ECO:0000313" key="2">
    <source>
        <dbReference type="EMBL" id="OAT48448.1"/>
    </source>
</evidence>
<keyword evidence="2" id="KW-0560">Oxidoreductase</keyword>
<dbReference type="SUPFAM" id="SSF51395">
    <property type="entry name" value="FMN-linked oxidoreductases"/>
    <property type="match status" value="1"/>
</dbReference>
<dbReference type="GO" id="GO:0010181">
    <property type="term" value="F:FMN binding"/>
    <property type="evidence" value="ECO:0007669"/>
    <property type="project" value="InterPro"/>
</dbReference>
<dbReference type="PATRIC" id="fig|1354264.4.peg.3819"/>
<name>A0A1B7JKL1_9ENTR</name>